<dbReference type="SUPFAM" id="SSF63491">
    <property type="entry name" value="BAG domain"/>
    <property type="match status" value="1"/>
</dbReference>
<dbReference type="SUPFAM" id="SSF54236">
    <property type="entry name" value="Ubiquitin-like"/>
    <property type="match status" value="1"/>
</dbReference>
<dbReference type="InterPro" id="IPR036533">
    <property type="entry name" value="BAG_dom_sf"/>
</dbReference>
<evidence type="ECO:0000313" key="3">
    <source>
        <dbReference type="EMBL" id="KAG9242345.1"/>
    </source>
</evidence>
<dbReference type="PROSITE" id="PS51035">
    <property type="entry name" value="BAG"/>
    <property type="match status" value="1"/>
</dbReference>
<sequence length="369" mass="40628">MSMLSLIPRLPDSLQSYLSDSYLQIQKAYTALPPPAQHYLESAAKYTHINQIPPNALAGTALVLIAAAAMSRWVFNSWGDRPAAQARLSPFGSRQYPPNVTDEDFSYITSNDLSTPGRAYDPHRSPPPSMQAEDDVLLIRNNGILYPVRFPAYSIGDGKLQVRDIRLRAAIDLGLPEGAESRLRLLYKGARLKEDYRPCRDYNLKNQSEVLCILGETLEGSGDGDDSEYTEIVQDASGKKKRVRKSKKKGGSKGKSSNGSLRPDIGPSQSDTSRTASPAPKTAMDKLSAIGSHFHTKLLPQCIQFSASPPTDEKKKDFEHKKLSETIMNEVMLKLDAVETDGIAEIREKRRALVREVQGVLDGLDAAAK</sequence>
<reference evidence="3" key="1">
    <citation type="journal article" date="2021" name="IMA Fungus">
        <title>Genomic characterization of three marine fungi, including Emericellopsis atlantica sp. nov. with signatures of a generalist lifestyle and marine biomass degradation.</title>
        <authorList>
            <person name="Hagestad O.C."/>
            <person name="Hou L."/>
            <person name="Andersen J.H."/>
            <person name="Hansen E.H."/>
            <person name="Altermark B."/>
            <person name="Li C."/>
            <person name="Kuhnert E."/>
            <person name="Cox R.J."/>
            <person name="Crous P.W."/>
            <person name="Spatafora J.W."/>
            <person name="Lail K."/>
            <person name="Amirebrahimi M."/>
            <person name="Lipzen A."/>
            <person name="Pangilinan J."/>
            <person name="Andreopoulos W."/>
            <person name="Hayes R.D."/>
            <person name="Ng V."/>
            <person name="Grigoriev I.V."/>
            <person name="Jackson S.A."/>
            <person name="Sutton T.D.S."/>
            <person name="Dobson A.D.W."/>
            <person name="Rama T."/>
        </authorList>
    </citation>
    <scope>NUCLEOTIDE SEQUENCE</scope>
    <source>
        <strain evidence="3">TRa3180A</strain>
    </source>
</reference>
<proteinExistence type="predicted"/>
<dbReference type="SMART" id="SM00264">
    <property type="entry name" value="BAG"/>
    <property type="match status" value="1"/>
</dbReference>
<name>A0A9P7Z012_9HELO</name>
<dbReference type="EMBL" id="MU254083">
    <property type="protein sequence ID" value="KAG9242345.1"/>
    <property type="molecule type" value="Genomic_DNA"/>
</dbReference>
<gene>
    <name evidence="3" type="ORF">BJ878DRAFT_176424</name>
</gene>
<dbReference type="GO" id="GO:0051087">
    <property type="term" value="F:protein-folding chaperone binding"/>
    <property type="evidence" value="ECO:0007669"/>
    <property type="project" value="InterPro"/>
</dbReference>
<evidence type="ECO:0000256" key="1">
    <source>
        <dbReference type="SAM" id="MobiDB-lite"/>
    </source>
</evidence>
<feature type="compositionally biased region" description="Basic residues" evidence="1">
    <location>
        <begin position="239"/>
        <end position="252"/>
    </location>
</feature>
<feature type="compositionally biased region" description="Polar residues" evidence="1">
    <location>
        <begin position="267"/>
        <end position="276"/>
    </location>
</feature>
<evidence type="ECO:0000259" key="2">
    <source>
        <dbReference type="PROSITE" id="PS51035"/>
    </source>
</evidence>
<dbReference type="Gene3D" id="1.20.58.120">
    <property type="entry name" value="BAG domain"/>
    <property type="match status" value="1"/>
</dbReference>
<dbReference type="InterPro" id="IPR029071">
    <property type="entry name" value="Ubiquitin-like_domsf"/>
</dbReference>
<dbReference type="Proteomes" id="UP000887226">
    <property type="component" value="Unassembled WGS sequence"/>
</dbReference>
<keyword evidence="4" id="KW-1185">Reference proteome</keyword>
<accession>A0A9P7Z012</accession>
<dbReference type="AlphaFoldDB" id="A0A9P7Z012"/>
<feature type="region of interest" description="Disordered" evidence="1">
    <location>
        <begin position="221"/>
        <end position="282"/>
    </location>
</feature>
<evidence type="ECO:0000313" key="4">
    <source>
        <dbReference type="Proteomes" id="UP000887226"/>
    </source>
</evidence>
<dbReference type="CDD" id="cd17039">
    <property type="entry name" value="Ubl_ubiquitin_like"/>
    <property type="match status" value="1"/>
</dbReference>
<organism evidence="3 4">
    <name type="scientific">Calycina marina</name>
    <dbReference type="NCBI Taxonomy" id="1763456"/>
    <lineage>
        <taxon>Eukaryota</taxon>
        <taxon>Fungi</taxon>
        <taxon>Dikarya</taxon>
        <taxon>Ascomycota</taxon>
        <taxon>Pezizomycotina</taxon>
        <taxon>Leotiomycetes</taxon>
        <taxon>Helotiales</taxon>
        <taxon>Pezizellaceae</taxon>
        <taxon>Calycina</taxon>
    </lineage>
</organism>
<dbReference type="InterPro" id="IPR003103">
    <property type="entry name" value="BAG_domain"/>
</dbReference>
<protein>
    <submittedName>
        <fullName evidence="3">BAG domain-containing protein</fullName>
    </submittedName>
</protein>
<feature type="domain" description="BAG" evidence="2">
    <location>
        <begin position="304"/>
        <end position="368"/>
    </location>
</feature>
<comment type="caution">
    <text evidence="3">The sequence shown here is derived from an EMBL/GenBank/DDBJ whole genome shotgun (WGS) entry which is preliminary data.</text>
</comment>
<dbReference type="OrthoDB" id="417450at2759"/>
<dbReference type="Pfam" id="PF02179">
    <property type="entry name" value="BAG"/>
    <property type="match status" value="1"/>
</dbReference>